<feature type="binding site" evidence="6">
    <location>
        <position position="95"/>
    </location>
    <ligand>
        <name>Zn(2+)</name>
        <dbReference type="ChEBI" id="CHEBI:29105"/>
    </ligand>
</feature>
<keyword evidence="8" id="KW-1185">Reference proteome</keyword>
<dbReference type="AlphaFoldDB" id="A0AAJ6QRC5"/>
<dbReference type="RefSeq" id="XP_003741300.2">
    <property type="nucleotide sequence ID" value="XM_003741252.3"/>
</dbReference>
<evidence type="ECO:0000256" key="2">
    <source>
        <dbReference type="ARBA" id="ARBA00007018"/>
    </source>
</evidence>
<name>A0AAJ6QRC5_9ACAR</name>
<feature type="binding site" evidence="6">
    <location>
        <position position="220"/>
    </location>
    <ligand>
        <name>Zn(2+)</name>
        <dbReference type="ChEBI" id="CHEBI:29105"/>
    </ligand>
</feature>
<feature type="transmembrane region" description="Helical" evidence="7">
    <location>
        <begin position="193"/>
        <end position="210"/>
    </location>
</feature>
<evidence type="ECO:0000256" key="4">
    <source>
        <dbReference type="ARBA" id="ARBA00022989"/>
    </source>
</evidence>
<feature type="transmembrane region" description="Helical" evidence="7">
    <location>
        <begin position="142"/>
        <end position="158"/>
    </location>
</feature>
<dbReference type="Proteomes" id="UP000694867">
    <property type="component" value="Unplaced"/>
</dbReference>
<dbReference type="KEGG" id="goe:100903830"/>
<evidence type="ECO:0000313" key="8">
    <source>
        <dbReference type="Proteomes" id="UP000694867"/>
    </source>
</evidence>
<evidence type="ECO:0000256" key="3">
    <source>
        <dbReference type="ARBA" id="ARBA00022692"/>
    </source>
</evidence>
<feature type="transmembrane region" description="Helical" evidence="7">
    <location>
        <begin position="77"/>
        <end position="97"/>
    </location>
</feature>
<evidence type="ECO:0000256" key="1">
    <source>
        <dbReference type="ARBA" id="ARBA00004141"/>
    </source>
</evidence>
<gene>
    <name evidence="9" type="primary">LOC100903830</name>
</gene>
<keyword evidence="4 7" id="KW-1133">Transmembrane helix</keyword>
<feature type="transmembrane region" description="Helical" evidence="7">
    <location>
        <begin position="118"/>
        <end position="136"/>
    </location>
</feature>
<feature type="transmembrane region" description="Helical" evidence="7">
    <location>
        <begin position="170"/>
        <end position="187"/>
    </location>
</feature>
<evidence type="ECO:0000313" key="9">
    <source>
        <dbReference type="RefSeq" id="XP_003741300.2"/>
    </source>
</evidence>
<reference evidence="9" key="1">
    <citation type="submission" date="2025-08" db="UniProtKB">
        <authorList>
            <consortium name="RefSeq"/>
        </authorList>
    </citation>
    <scope>IDENTIFICATION</scope>
</reference>
<accession>A0AAJ6QRC5</accession>
<keyword evidence="6" id="KW-0479">Metal-binding</keyword>
<dbReference type="PANTHER" id="PTHR20855">
    <property type="entry name" value="ADIPOR/PROGESTIN RECEPTOR-RELATED"/>
    <property type="match status" value="1"/>
</dbReference>
<comment type="subcellular location">
    <subcellularLocation>
        <location evidence="1">Membrane</location>
        <topology evidence="1">Multi-pass membrane protein</topology>
    </subcellularLocation>
</comment>
<proteinExistence type="inferred from homology"/>
<dbReference type="Pfam" id="PF03006">
    <property type="entry name" value="HlyIII"/>
    <property type="match status" value="1"/>
</dbReference>
<keyword evidence="3 7" id="KW-0812">Transmembrane</keyword>
<dbReference type="PANTHER" id="PTHR20855:SF3">
    <property type="entry name" value="LD03007P"/>
    <property type="match status" value="1"/>
</dbReference>
<evidence type="ECO:0000256" key="5">
    <source>
        <dbReference type="ARBA" id="ARBA00023136"/>
    </source>
</evidence>
<sequence>MIRTLNGIHERVSVSEHSESFRSRWMNRPPHRDETYIPTRIEHAANILTHLLVIVPSFKGTAILVQGSESTVQKLCAIVYGCALIALFLVSSIFHSICASGGNAHLRRVFHRLDRVTIYLFIAATYTPWLVLRDFHTRWDRYQIFMVWTFCFCGILYQRKFHDRHKTLSVIMYCAIAIFPIMTVLNMKPLSGIDELAVGGGIYLFGVLFFKMDGRVPLAHAIWHLCVDAAAYVHFTAIANNLYDVTPSQRSIDHLLKK</sequence>
<dbReference type="GeneID" id="100903830"/>
<evidence type="ECO:0000256" key="7">
    <source>
        <dbReference type="SAM" id="Phobius"/>
    </source>
</evidence>
<evidence type="ECO:0000256" key="6">
    <source>
        <dbReference type="PIRSR" id="PIRSR604254-1"/>
    </source>
</evidence>
<protein>
    <submittedName>
        <fullName evidence="9">Monocyte to macrophage differentiation factor</fullName>
    </submittedName>
</protein>
<keyword evidence="5 7" id="KW-0472">Membrane</keyword>
<feature type="transmembrane region" description="Helical" evidence="7">
    <location>
        <begin position="47"/>
        <end position="65"/>
    </location>
</feature>
<keyword evidence="6" id="KW-0862">Zinc</keyword>
<dbReference type="GO" id="GO:0016020">
    <property type="term" value="C:membrane"/>
    <property type="evidence" value="ECO:0007669"/>
    <property type="project" value="UniProtKB-SubCell"/>
</dbReference>
<dbReference type="InterPro" id="IPR004254">
    <property type="entry name" value="AdipoR/HlyIII-related"/>
</dbReference>
<feature type="binding site" evidence="6">
    <location>
        <position position="224"/>
    </location>
    <ligand>
        <name>Zn(2+)</name>
        <dbReference type="ChEBI" id="CHEBI:29105"/>
    </ligand>
</feature>
<organism evidence="8 9">
    <name type="scientific">Galendromus occidentalis</name>
    <name type="common">western predatory mite</name>
    <dbReference type="NCBI Taxonomy" id="34638"/>
    <lineage>
        <taxon>Eukaryota</taxon>
        <taxon>Metazoa</taxon>
        <taxon>Ecdysozoa</taxon>
        <taxon>Arthropoda</taxon>
        <taxon>Chelicerata</taxon>
        <taxon>Arachnida</taxon>
        <taxon>Acari</taxon>
        <taxon>Parasitiformes</taxon>
        <taxon>Mesostigmata</taxon>
        <taxon>Gamasina</taxon>
        <taxon>Phytoseioidea</taxon>
        <taxon>Phytoseiidae</taxon>
        <taxon>Typhlodrominae</taxon>
        <taxon>Galendromus</taxon>
    </lineage>
</organism>
<comment type="similarity">
    <text evidence="2">Belongs to the ADIPOR family.</text>
</comment>
<dbReference type="GO" id="GO:0046872">
    <property type="term" value="F:metal ion binding"/>
    <property type="evidence" value="ECO:0007669"/>
    <property type="project" value="UniProtKB-KW"/>
</dbReference>